<evidence type="ECO:0000256" key="2">
    <source>
        <dbReference type="SAM" id="Phobius"/>
    </source>
</evidence>
<feature type="region of interest" description="Disordered" evidence="1">
    <location>
        <begin position="44"/>
        <end position="72"/>
    </location>
</feature>
<name>A0A443RPD7_9ACAR</name>
<dbReference type="OrthoDB" id="6376270at2759"/>
<evidence type="ECO:0000313" key="3">
    <source>
        <dbReference type="EMBL" id="RWS17146.1"/>
    </source>
</evidence>
<accession>A0A443RPD7</accession>
<keyword evidence="4" id="KW-1185">Reference proteome</keyword>
<keyword evidence="2" id="KW-1133">Transmembrane helix</keyword>
<evidence type="ECO:0000313" key="4">
    <source>
        <dbReference type="Proteomes" id="UP000285301"/>
    </source>
</evidence>
<feature type="region of interest" description="Disordered" evidence="1">
    <location>
        <begin position="135"/>
        <end position="170"/>
    </location>
</feature>
<organism evidence="3 4">
    <name type="scientific">Dinothrombium tinctorium</name>
    <dbReference type="NCBI Taxonomy" id="1965070"/>
    <lineage>
        <taxon>Eukaryota</taxon>
        <taxon>Metazoa</taxon>
        <taxon>Ecdysozoa</taxon>
        <taxon>Arthropoda</taxon>
        <taxon>Chelicerata</taxon>
        <taxon>Arachnida</taxon>
        <taxon>Acari</taxon>
        <taxon>Acariformes</taxon>
        <taxon>Trombidiformes</taxon>
        <taxon>Prostigmata</taxon>
        <taxon>Anystina</taxon>
        <taxon>Parasitengona</taxon>
        <taxon>Trombidioidea</taxon>
        <taxon>Trombidiidae</taxon>
        <taxon>Dinothrombium</taxon>
    </lineage>
</organism>
<dbReference type="EMBL" id="NCKU01000114">
    <property type="protein sequence ID" value="RWS17146.1"/>
    <property type="molecule type" value="Genomic_DNA"/>
</dbReference>
<dbReference type="AlphaFoldDB" id="A0A443RPD7"/>
<proteinExistence type="predicted"/>
<feature type="transmembrane region" description="Helical" evidence="2">
    <location>
        <begin position="325"/>
        <end position="344"/>
    </location>
</feature>
<reference evidence="3 4" key="1">
    <citation type="journal article" date="2018" name="Gigascience">
        <title>Genomes of trombidid mites reveal novel predicted allergens and laterally-transferred genes associated with secondary metabolism.</title>
        <authorList>
            <person name="Dong X."/>
            <person name="Chaisiri K."/>
            <person name="Xia D."/>
            <person name="Armstrong S.D."/>
            <person name="Fang Y."/>
            <person name="Donnelly M.J."/>
            <person name="Kadowaki T."/>
            <person name="McGarry J.W."/>
            <person name="Darby A.C."/>
            <person name="Makepeace B.L."/>
        </authorList>
    </citation>
    <scope>NUCLEOTIDE SEQUENCE [LARGE SCALE GENOMIC DNA]</scope>
    <source>
        <strain evidence="3">UoL-WK</strain>
    </source>
</reference>
<protein>
    <submittedName>
        <fullName evidence="3">Uncharacterized protein</fullName>
    </submittedName>
</protein>
<sequence length="451" mass="47481">MPLHFVTAYLLEFAPKIDMFVQILVISVLVCSALAASVKRDEYSSSLSTSTNNNNPVYSPASTSATYGGNSGSSYSSNGYNRDGSVFSGVNSASQYNSNGDHVASASSNSYQNQPQSNANLYYYYYPVQEKPKESTFQASSSNQYTSAVSPNSADSNQHPLDSSSGQDLSYGAQDLSYSAQTIGQGIGQGLSDYSNQGNNYDQTLSSLASQLQQYGFGTGSSGSSYNQVNGYSGSPPSYGSGNSFGLNGDSTGSAYGAAAAAAAAAGSGHIGNYGTAVPFPGSGSSFVPQTAPYPSYGGPNYGNYAAASGQHATYEPASSGYRRYGIGSIIMPMLALAGLSLLIPTVTSLGTAATGRRRRSADKAKESALGTYLNRLDRYYSLYKTAVEREECMNRIICELGDVMSNVRGKSTFFTVIEKLVPNWMGNKVGVLKNGALSPEYGKCKKYSCQ</sequence>
<keyword evidence="2" id="KW-0472">Membrane</keyword>
<evidence type="ECO:0000256" key="1">
    <source>
        <dbReference type="SAM" id="MobiDB-lite"/>
    </source>
</evidence>
<feature type="compositionally biased region" description="Polar residues" evidence="1">
    <location>
        <begin position="135"/>
        <end position="168"/>
    </location>
</feature>
<feature type="non-terminal residue" evidence="3">
    <location>
        <position position="451"/>
    </location>
</feature>
<dbReference type="Proteomes" id="UP000285301">
    <property type="component" value="Unassembled WGS sequence"/>
</dbReference>
<keyword evidence="2" id="KW-0812">Transmembrane</keyword>
<gene>
    <name evidence="3" type="ORF">B4U79_12403</name>
</gene>
<comment type="caution">
    <text evidence="3">The sequence shown here is derived from an EMBL/GenBank/DDBJ whole genome shotgun (WGS) entry which is preliminary data.</text>
</comment>